<sequence>MTTINTNIGAIAAQANMTKVNDQFNTAMTRLSTGLRINAAKDDAAGMAIGEKMTAQVMGLNQAVRNAQDGKNLVDTTEGAHVEISSMLQRLRELAVQSSNDTNTAADRGSLASEGKQLIAEINRVAESTTFNGMKILDGSFAGKQLQIGADAGQTITINVDSAAATDIGANSVRSTSLIAAGTDSDIADTTDIIITGFAGSEKVTTSAGQSAKSLATEINKLTASTGVEASAVSKASLSGFVTDTSVSFKIGTAGGTDGNSVSIGTVAITDSSDVRALRDAINAVSGQTGVTASMKSGDNGTIILTHASGEDIVLEEAAFTGTGAEFTVTALDADGKETEAATTAVTLDGTAAEATVTGQVELTSTKAFSVYTEDGADDASTHFTDVTKASELESVAAINLTTAEGAGKAIKVIDVALSKISQSRSELGAVSNRLDSTISNLTNISTSVQAAKSQVMDADFAAESTALARGQILSQAATAMLAQANSSKQNVLSLLRG</sequence>
<reference evidence="7 8" key="1">
    <citation type="submission" date="2018-04" db="EMBL/GenBank/DDBJ databases">
        <title>Genomic Encyclopedia of Type Strains, Phase III (KMG-III): the genomes of soil and plant-associated and newly described type strains.</title>
        <authorList>
            <person name="Whitman W."/>
        </authorList>
    </citation>
    <scope>NUCLEOTIDE SEQUENCE [LARGE SCALE GENOMIC DNA]</scope>
    <source>
        <strain evidence="7 8">KA25</strain>
    </source>
</reference>
<dbReference type="PANTHER" id="PTHR42792:SF2">
    <property type="entry name" value="FLAGELLIN"/>
    <property type="match status" value="1"/>
</dbReference>
<dbReference type="OrthoDB" id="9796789at2"/>
<accession>A0A2T5KDH4</accession>
<evidence type="ECO:0000259" key="5">
    <source>
        <dbReference type="Pfam" id="PF00669"/>
    </source>
</evidence>
<comment type="caution">
    <text evidence="7">The sequence shown here is derived from an EMBL/GenBank/DDBJ whole genome shotgun (WGS) entry which is preliminary data.</text>
</comment>
<dbReference type="Pfam" id="PF00669">
    <property type="entry name" value="Flagellin_N"/>
    <property type="match status" value="1"/>
</dbReference>
<keyword evidence="7" id="KW-0969">Cilium</keyword>
<feature type="domain" description="Flagellin C-terminal" evidence="6">
    <location>
        <begin position="411"/>
        <end position="496"/>
    </location>
</feature>
<evidence type="ECO:0000313" key="7">
    <source>
        <dbReference type="EMBL" id="PTR20464.1"/>
    </source>
</evidence>
<evidence type="ECO:0000313" key="8">
    <source>
        <dbReference type="Proteomes" id="UP000244060"/>
    </source>
</evidence>
<keyword evidence="3 4" id="KW-0975">Bacterial flagellum</keyword>
<keyword evidence="8" id="KW-1185">Reference proteome</keyword>
<evidence type="ECO:0000256" key="4">
    <source>
        <dbReference type="RuleBase" id="RU362073"/>
    </source>
</evidence>
<comment type="subcellular location">
    <subcellularLocation>
        <location evidence="4">Secreted</location>
    </subcellularLocation>
    <subcellularLocation>
        <location evidence="4">Bacterial flagellum</location>
    </subcellularLocation>
</comment>
<dbReference type="InterPro" id="IPR046358">
    <property type="entry name" value="Flagellin_C"/>
</dbReference>
<dbReference type="PRINTS" id="PR00207">
    <property type="entry name" value="FLAGELLIN"/>
</dbReference>
<dbReference type="RefSeq" id="WP_011908680.1">
    <property type="nucleotide sequence ID" value="NZ_CP183925.1"/>
</dbReference>
<dbReference type="GO" id="GO:0005576">
    <property type="term" value="C:extracellular region"/>
    <property type="evidence" value="ECO:0007669"/>
    <property type="project" value="UniProtKB-SubCell"/>
</dbReference>
<dbReference type="PANTHER" id="PTHR42792">
    <property type="entry name" value="FLAGELLIN"/>
    <property type="match status" value="1"/>
</dbReference>
<dbReference type="InterPro" id="IPR010810">
    <property type="entry name" value="Flagellin_hook_IN_motif"/>
</dbReference>
<dbReference type="Gene3D" id="6.10.10.10">
    <property type="entry name" value="Flagellar export chaperone, C-terminal domain"/>
    <property type="match status" value="1"/>
</dbReference>
<evidence type="ECO:0000256" key="1">
    <source>
        <dbReference type="ARBA" id="ARBA00005709"/>
    </source>
</evidence>
<organism evidence="7 8">
    <name type="scientific">Cereibacter azotoformans</name>
    <dbReference type="NCBI Taxonomy" id="43057"/>
    <lineage>
        <taxon>Bacteria</taxon>
        <taxon>Pseudomonadati</taxon>
        <taxon>Pseudomonadota</taxon>
        <taxon>Alphaproteobacteria</taxon>
        <taxon>Rhodobacterales</taxon>
        <taxon>Paracoccaceae</taxon>
        <taxon>Cereibacter</taxon>
    </lineage>
</organism>
<dbReference type="Gene3D" id="2.170.280.10">
    <property type="entry name" value="f41 fragment of flagellin, middle domain"/>
    <property type="match status" value="1"/>
</dbReference>
<dbReference type="GO" id="GO:0005198">
    <property type="term" value="F:structural molecule activity"/>
    <property type="evidence" value="ECO:0007669"/>
    <property type="project" value="UniProtKB-UniRule"/>
</dbReference>
<dbReference type="InterPro" id="IPR001029">
    <property type="entry name" value="Flagellin_N"/>
</dbReference>
<evidence type="ECO:0000256" key="3">
    <source>
        <dbReference type="ARBA" id="ARBA00023143"/>
    </source>
</evidence>
<dbReference type="EMBL" id="QAOT01000002">
    <property type="protein sequence ID" value="PTR20464.1"/>
    <property type="molecule type" value="Genomic_DNA"/>
</dbReference>
<protein>
    <recommendedName>
        <fullName evidence="4">Flagellin</fullName>
    </recommendedName>
</protein>
<keyword evidence="7" id="KW-0966">Cell projection</keyword>
<evidence type="ECO:0000259" key="6">
    <source>
        <dbReference type="Pfam" id="PF00700"/>
    </source>
</evidence>
<comment type="function">
    <text evidence="4">Flagellin is the subunit protein which polymerizes to form the filaments of bacterial flagella.</text>
</comment>
<comment type="similarity">
    <text evidence="1 4">Belongs to the bacterial flagellin family.</text>
</comment>
<evidence type="ECO:0000256" key="2">
    <source>
        <dbReference type="ARBA" id="ARBA00022525"/>
    </source>
</evidence>
<dbReference type="Gene3D" id="1.20.1330.10">
    <property type="entry name" value="f41 fragment of flagellin, N-terminal domain"/>
    <property type="match status" value="1"/>
</dbReference>
<dbReference type="InterPro" id="IPR042187">
    <property type="entry name" value="Flagellin_C_sub2"/>
</dbReference>
<feature type="domain" description="Flagellin N-terminal" evidence="5">
    <location>
        <begin position="4"/>
        <end position="141"/>
    </location>
</feature>
<dbReference type="Pfam" id="PF07196">
    <property type="entry name" value="Flagellin_IN"/>
    <property type="match status" value="2"/>
</dbReference>
<dbReference type="Pfam" id="PF00700">
    <property type="entry name" value="Flagellin_C"/>
    <property type="match status" value="1"/>
</dbReference>
<name>A0A2T5KDH4_9RHOB</name>
<dbReference type="InterPro" id="IPR001492">
    <property type="entry name" value="Flagellin"/>
</dbReference>
<dbReference type="Gene3D" id="2.30.220.10">
    <property type="entry name" value="f41 fragment of flagellin, C-terminal domain"/>
    <property type="match status" value="1"/>
</dbReference>
<dbReference type="Proteomes" id="UP000244060">
    <property type="component" value="Unassembled WGS sequence"/>
</dbReference>
<dbReference type="GO" id="GO:0009288">
    <property type="term" value="C:bacterial-type flagellum"/>
    <property type="evidence" value="ECO:0007669"/>
    <property type="project" value="UniProtKB-SubCell"/>
</dbReference>
<gene>
    <name evidence="7" type="ORF">C8J28_102229</name>
</gene>
<keyword evidence="2 4" id="KW-0964">Secreted</keyword>
<keyword evidence="7" id="KW-0282">Flagellum</keyword>
<proteinExistence type="inferred from homology"/>
<dbReference type="SUPFAM" id="SSF64518">
    <property type="entry name" value="Phase 1 flagellin"/>
    <property type="match status" value="1"/>
</dbReference>
<dbReference type="AlphaFoldDB" id="A0A2T5KDH4"/>